<evidence type="ECO:0000313" key="6">
    <source>
        <dbReference type="EMBL" id="KAK3387108.1"/>
    </source>
</evidence>
<keyword evidence="7" id="KW-1185">Reference proteome</keyword>
<gene>
    <name evidence="6" type="ORF">B0H63DRAFT_469198</name>
</gene>
<dbReference type="InterPro" id="IPR020103">
    <property type="entry name" value="PsdUridine_synth_cat_dom_sf"/>
</dbReference>
<name>A0AAE0NSV5_9PEZI</name>
<dbReference type="CDD" id="cd02569">
    <property type="entry name" value="PseudoU_synth_ScPus3"/>
    <property type="match status" value="1"/>
</dbReference>
<reference evidence="6" key="2">
    <citation type="submission" date="2023-06" db="EMBL/GenBank/DDBJ databases">
        <authorList>
            <consortium name="Lawrence Berkeley National Laboratory"/>
            <person name="Haridas S."/>
            <person name="Hensen N."/>
            <person name="Bonometti L."/>
            <person name="Westerberg I."/>
            <person name="Brannstrom I.O."/>
            <person name="Guillou S."/>
            <person name="Cros-Aarteil S."/>
            <person name="Calhoun S."/>
            <person name="Kuo A."/>
            <person name="Mondo S."/>
            <person name="Pangilinan J."/>
            <person name="Riley R."/>
            <person name="LaButti K."/>
            <person name="Andreopoulos B."/>
            <person name="Lipzen A."/>
            <person name="Chen C."/>
            <person name="Yanf M."/>
            <person name="Daum C."/>
            <person name="Ng V."/>
            <person name="Clum A."/>
            <person name="Steindorff A."/>
            <person name="Ohm R."/>
            <person name="Martin F."/>
            <person name="Silar P."/>
            <person name="Natvig D."/>
            <person name="Lalanne C."/>
            <person name="Gautier V."/>
            <person name="Ament-velasquez S.L."/>
            <person name="Kruys A."/>
            <person name="Hutchinson M.I."/>
            <person name="Powell A.J."/>
            <person name="Barry K."/>
            <person name="Miller A.N."/>
            <person name="Grigoriev I.V."/>
            <person name="Debuchy R."/>
            <person name="Gladieux P."/>
            <person name="Thoren M.H."/>
            <person name="Johannesson H."/>
        </authorList>
    </citation>
    <scope>NUCLEOTIDE SEQUENCE</scope>
    <source>
        <strain evidence="6">CBS 232.78</strain>
    </source>
</reference>
<evidence type="ECO:0000259" key="5">
    <source>
        <dbReference type="Pfam" id="PF01416"/>
    </source>
</evidence>
<dbReference type="GO" id="GO:0005634">
    <property type="term" value="C:nucleus"/>
    <property type="evidence" value="ECO:0007669"/>
    <property type="project" value="TreeGrafter"/>
</dbReference>
<evidence type="ECO:0000313" key="7">
    <source>
        <dbReference type="Proteomes" id="UP001285441"/>
    </source>
</evidence>
<proteinExistence type="inferred from homology"/>
<feature type="region of interest" description="Disordered" evidence="4">
    <location>
        <begin position="216"/>
        <end position="240"/>
    </location>
</feature>
<dbReference type="Pfam" id="PF01416">
    <property type="entry name" value="PseudoU_synth_1"/>
    <property type="match status" value="1"/>
</dbReference>
<dbReference type="InterPro" id="IPR001406">
    <property type="entry name" value="PsdUridine_synth_TruA"/>
</dbReference>
<dbReference type="GO" id="GO:0009982">
    <property type="term" value="F:pseudouridine synthase activity"/>
    <property type="evidence" value="ECO:0007669"/>
    <property type="project" value="InterPro"/>
</dbReference>
<keyword evidence="2" id="KW-0819">tRNA processing</keyword>
<dbReference type="HAMAP" id="MF_00171">
    <property type="entry name" value="TruA"/>
    <property type="match status" value="1"/>
</dbReference>
<evidence type="ECO:0000256" key="1">
    <source>
        <dbReference type="ARBA" id="ARBA00009375"/>
    </source>
</evidence>
<dbReference type="EMBL" id="JAULSW010000003">
    <property type="protein sequence ID" value="KAK3387108.1"/>
    <property type="molecule type" value="Genomic_DNA"/>
</dbReference>
<dbReference type="GO" id="GO:1990481">
    <property type="term" value="P:mRNA pseudouridine synthesis"/>
    <property type="evidence" value="ECO:0007669"/>
    <property type="project" value="TreeGrafter"/>
</dbReference>
<dbReference type="Gene3D" id="3.30.70.580">
    <property type="entry name" value="Pseudouridine synthase I, catalytic domain, N-terminal subdomain"/>
    <property type="match status" value="1"/>
</dbReference>
<dbReference type="InterPro" id="IPR020097">
    <property type="entry name" value="PsdUridine_synth_TruA_a/b_dom"/>
</dbReference>
<dbReference type="SUPFAM" id="SSF55120">
    <property type="entry name" value="Pseudouridine synthase"/>
    <property type="match status" value="1"/>
</dbReference>
<evidence type="ECO:0000256" key="2">
    <source>
        <dbReference type="ARBA" id="ARBA00022694"/>
    </source>
</evidence>
<protein>
    <submittedName>
        <fullName evidence="6">Pseudouridine synthase</fullName>
    </submittedName>
</protein>
<feature type="domain" description="Pseudouridine synthase I TruA alpha/beta" evidence="5">
    <location>
        <begin position="384"/>
        <end position="516"/>
    </location>
</feature>
<reference evidence="6" key="1">
    <citation type="journal article" date="2023" name="Mol. Phylogenet. Evol.">
        <title>Genome-scale phylogeny and comparative genomics of the fungal order Sordariales.</title>
        <authorList>
            <person name="Hensen N."/>
            <person name="Bonometti L."/>
            <person name="Westerberg I."/>
            <person name="Brannstrom I.O."/>
            <person name="Guillou S."/>
            <person name="Cros-Aarteil S."/>
            <person name="Calhoun S."/>
            <person name="Haridas S."/>
            <person name="Kuo A."/>
            <person name="Mondo S."/>
            <person name="Pangilinan J."/>
            <person name="Riley R."/>
            <person name="LaButti K."/>
            <person name="Andreopoulos B."/>
            <person name="Lipzen A."/>
            <person name="Chen C."/>
            <person name="Yan M."/>
            <person name="Daum C."/>
            <person name="Ng V."/>
            <person name="Clum A."/>
            <person name="Steindorff A."/>
            <person name="Ohm R.A."/>
            <person name="Martin F."/>
            <person name="Silar P."/>
            <person name="Natvig D.O."/>
            <person name="Lalanne C."/>
            <person name="Gautier V."/>
            <person name="Ament-Velasquez S.L."/>
            <person name="Kruys A."/>
            <person name="Hutchinson M.I."/>
            <person name="Powell A.J."/>
            <person name="Barry K."/>
            <person name="Miller A.N."/>
            <person name="Grigoriev I.V."/>
            <person name="Debuchy R."/>
            <person name="Gladieux P."/>
            <person name="Hiltunen Thoren M."/>
            <person name="Johannesson H."/>
        </authorList>
    </citation>
    <scope>NUCLEOTIDE SEQUENCE</scope>
    <source>
        <strain evidence="6">CBS 232.78</strain>
    </source>
</reference>
<evidence type="ECO:0000256" key="4">
    <source>
        <dbReference type="SAM" id="MobiDB-lite"/>
    </source>
</evidence>
<dbReference type="GO" id="GO:0005737">
    <property type="term" value="C:cytoplasm"/>
    <property type="evidence" value="ECO:0007669"/>
    <property type="project" value="TreeGrafter"/>
</dbReference>
<comment type="similarity">
    <text evidence="1">Belongs to the tRNA pseudouridine synthase TruA family.</text>
</comment>
<organism evidence="6 7">
    <name type="scientific">Podospora didyma</name>
    <dbReference type="NCBI Taxonomy" id="330526"/>
    <lineage>
        <taxon>Eukaryota</taxon>
        <taxon>Fungi</taxon>
        <taxon>Dikarya</taxon>
        <taxon>Ascomycota</taxon>
        <taxon>Pezizomycotina</taxon>
        <taxon>Sordariomycetes</taxon>
        <taxon>Sordariomycetidae</taxon>
        <taxon>Sordariales</taxon>
        <taxon>Podosporaceae</taxon>
        <taxon>Podospora</taxon>
    </lineage>
</organism>
<dbReference type="Gene3D" id="3.30.70.660">
    <property type="entry name" value="Pseudouridine synthase I, catalytic domain, C-terminal subdomain"/>
    <property type="match status" value="1"/>
</dbReference>
<dbReference type="GO" id="GO:0031119">
    <property type="term" value="P:tRNA pseudouridine synthesis"/>
    <property type="evidence" value="ECO:0007669"/>
    <property type="project" value="TreeGrafter"/>
</dbReference>
<dbReference type="InterPro" id="IPR020095">
    <property type="entry name" value="PsdUridine_synth_TruA_C"/>
</dbReference>
<dbReference type="PANTHER" id="PTHR11142:SF5">
    <property type="entry name" value="TRNA PSEUDOURIDINE(38_39) SYNTHASE"/>
    <property type="match status" value="1"/>
</dbReference>
<sequence>MSSPILLRQFAQRSVNATVSGELRQLAAHSTSKFRFHLAPQQLQHRCASSRASHGNRARNEELAALVTMDIATTPRDGDYKRWTKEALVSRVKWLEDQLKRRPPSAEEAAAAEELVVEKAKKLAKKKPKKKIDPSKYSTRLVALKLAYLGKNYNGFEYQTTGNPTIEEELWKAMVKSCLISPENPEEVNFTPFEYYKCGRTDRGVSAFGQVISIRLRSSQPPPRKEGEEAPTAVATEDASVDALSTKTANGTTNNLAAEEVAMVEVAESVVEAAAAQGAGNAKRKRDAVAKAKSSKPKPAWDPIADEIAYCKVLNRILPPDIRVIAWAPTLSPDFSARFSCRERQYRYYFTQPCFAPQPTHLESPRGASAMKDGWLDIEAMRKAAKMYEGLHDFRNFCKVDPGKQITNFWRRVFEADIVEVEDVGSALPYLNRPDLKPANFPDGPVYPKVYYFHVRASAFLWHQIRHMVSIIFSVGQGLEPPSLVSDLLDVNKNPRRPGYVLADDVPLVLWDCVFPNLDEWKDGQTVNEESIDWIWLGEDNPLYLHAPSGLVDHMWENWREKKIDELLAGQLLQYIATKPDLSKRRERGEIFLPTGQRVFEGGNRGNPAGRYTPVMKRILMQSVEEVNNKWAEKKGFASSEEMTANRQWRGALREAAKLGNTTIVTEEVDPGNE</sequence>
<accession>A0AAE0NSV5</accession>
<evidence type="ECO:0000256" key="3">
    <source>
        <dbReference type="ARBA" id="ARBA00023235"/>
    </source>
</evidence>
<feature type="region of interest" description="Disordered" evidence="4">
    <location>
        <begin position="276"/>
        <end position="297"/>
    </location>
</feature>
<dbReference type="InterPro" id="IPR020094">
    <property type="entry name" value="TruA/RsuA/RluB/E/F_N"/>
</dbReference>
<dbReference type="Proteomes" id="UP001285441">
    <property type="component" value="Unassembled WGS sequence"/>
</dbReference>
<dbReference type="PANTHER" id="PTHR11142">
    <property type="entry name" value="PSEUDOURIDYLATE SYNTHASE"/>
    <property type="match status" value="1"/>
</dbReference>
<dbReference type="AlphaFoldDB" id="A0AAE0NSV5"/>
<keyword evidence="3" id="KW-0413">Isomerase</keyword>
<comment type="caution">
    <text evidence="6">The sequence shown here is derived from an EMBL/GenBank/DDBJ whole genome shotgun (WGS) entry which is preliminary data.</text>
</comment>
<dbReference type="GO" id="GO:0003723">
    <property type="term" value="F:RNA binding"/>
    <property type="evidence" value="ECO:0007669"/>
    <property type="project" value="InterPro"/>
</dbReference>
<dbReference type="InterPro" id="IPR041707">
    <property type="entry name" value="Pus3-like"/>
</dbReference>